<name>A0AAJ6W045_9ACAR</name>
<comment type="function">
    <text evidence="3">Implicated in immunoproteasome assembly and required for efficient antigen processing. The PA28 activator complex enhances the generation of class I binding peptides by altering the cleavage pattern of the proteasome.</text>
</comment>
<dbReference type="Gene3D" id="1.20.120.180">
    <property type="entry name" value="Proteasome activator pa28, C-terminal domain"/>
    <property type="match status" value="1"/>
</dbReference>
<accession>A0AAJ6W045</accession>
<evidence type="ECO:0000313" key="7">
    <source>
        <dbReference type="RefSeq" id="XP_003747602.1"/>
    </source>
</evidence>
<dbReference type="Pfam" id="PF02252">
    <property type="entry name" value="PA28_C"/>
    <property type="match status" value="1"/>
</dbReference>
<keyword evidence="6" id="KW-1185">Reference proteome</keyword>
<dbReference type="PANTHER" id="PTHR10660">
    <property type="entry name" value="PROTEASOME REGULATOR PA28"/>
    <property type="match status" value="1"/>
</dbReference>
<dbReference type="AlphaFoldDB" id="A0AAJ6W045"/>
<evidence type="ECO:0000313" key="6">
    <source>
        <dbReference type="Proteomes" id="UP000694867"/>
    </source>
</evidence>
<feature type="domain" description="Proteasome activator PA28 N-terminal" evidence="4">
    <location>
        <begin position="16"/>
        <end position="60"/>
    </location>
</feature>
<dbReference type="RefSeq" id="XP_003747602.1">
    <property type="nucleotide sequence ID" value="XM_003747554.2"/>
</dbReference>
<dbReference type="KEGG" id="goe:100899862"/>
<feature type="domain" description="Proteasome activator PA28 C-terminal" evidence="5">
    <location>
        <begin position="104"/>
        <end position="246"/>
    </location>
</feature>
<proteinExistence type="inferred from homology"/>
<evidence type="ECO:0000259" key="5">
    <source>
        <dbReference type="Pfam" id="PF02252"/>
    </source>
</evidence>
<dbReference type="GO" id="GO:2000045">
    <property type="term" value="P:regulation of G1/S transition of mitotic cell cycle"/>
    <property type="evidence" value="ECO:0007669"/>
    <property type="project" value="TreeGrafter"/>
</dbReference>
<organism evidence="6 7">
    <name type="scientific">Galendromus occidentalis</name>
    <name type="common">western predatory mite</name>
    <dbReference type="NCBI Taxonomy" id="34638"/>
    <lineage>
        <taxon>Eukaryota</taxon>
        <taxon>Metazoa</taxon>
        <taxon>Ecdysozoa</taxon>
        <taxon>Arthropoda</taxon>
        <taxon>Chelicerata</taxon>
        <taxon>Arachnida</taxon>
        <taxon>Acari</taxon>
        <taxon>Parasitiformes</taxon>
        <taxon>Mesostigmata</taxon>
        <taxon>Gamasina</taxon>
        <taxon>Phytoseioidea</taxon>
        <taxon>Phytoseiidae</taxon>
        <taxon>Typhlodrominae</taxon>
        <taxon>Galendromus</taxon>
    </lineage>
</organism>
<dbReference type="GO" id="GO:0005737">
    <property type="term" value="C:cytoplasm"/>
    <property type="evidence" value="ECO:0007669"/>
    <property type="project" value="TreeGrafter"/>
</dbReference>
<keyword evidence="2 7" id="KW-0647">Proteasome</keyword>
<dbReference type="InterPro" id="IPR003185">
    <property type="entry name" value="Proteasome_activ_PA28_N"/>
</dbReference>
<protein>
    <submittedName>
        <fullName evidence="7">Proteasome activator complex subunit 3</fullName>
    </submittedName>
</protein>
<dbReference type="InterPro" id="IPR036996">
    <property type="entry name" value="PA28_N_sf"/>
</dbReference>
<dbReference type="FunFam" id="1.20.120.180:FF:000002">
    <property type="entry name" value="Proteasome activator complex subunit 1"/>
    <property type="match status" value="1"/>
</dbReference>
<dbReference type="Pfam" id="PF02251">
    <property type="entry name" value="PA28_N"/>
    <property type="match status" value="1"/>
</dbReference>
<dbReference type="PANTHER" id="PTHR10660:SF2">
    <property type="entry name" value="LD45860P"/>
    <property type="match status" value="1"/>
</dbReference>
<dbReference type="Gene3D" id="1.20.5.120">
    <property type="entry name" value="Proteasome activator pa28, N-terminal domain"/>
    <property type="match status" value="1"/>
</dbReference>
<dbReference type="InterPro" id="IPR036997">
    <property type="entry name" value="PA28_C_sf"/>
</dbReference>
<dbReference type="GeneID" id="100899862"/>
<evidence type="ECO:0000259" key="4">
    <source>
        <dbReference type="Pfam" id="PF02251"/>
    </source>
</evidence>
<evidence type="ECO:0000256" key="3">
    <source>
        <dbReference type="ARBA" id="ARBA00037467"/>
    </source>
</evidence>
<dbReference type="GO" id="GO:0008537">
    <property type="term" value="C:proteasome activator complex"/>
    <property type="evidence" value="ECO:0007669"/>
    <property type="project" value="InterPro"/>
</dbReference>
<dbReference type="InterPro" id="IPR036252">
    <property type="entry name" value="Proteasome_activ_sf"/>
</dbReference>
<sequence length="249" mass="28506">MSSSGSTPEVRIPASEATAKLKEMKSSMMEDAEKLIFKTIPRRILNLDEVLKSPDFKILDQDQYGLLVDAPEPTGRNEVDGAGDYQLDPTEKVDTLPMLPGAEIRLNQTLERLHKVVEPLAEQLVNDCYLLKMWIQLLIPKVEDGNNFGVGIQESCLDQVSGVQKDSASYIDEVTRYYLTRAKAVSKVTRYPRVEDFRRTVLEVDQKQYLHVTMFVRQLRNDYILLHDVLTKNIGKIQKPRNYNAENLY</sequence>
<dbReference type="SUPFAM" id="SSF47216">
    <property type="entry name" value="Proteasome activator"/>
    <property type="match status" value="1"/>
</dbReference>
<comment type="similarity">
    <text evidence="1">Belongs to the PA28 family.</text>
</comment>
<dbReference type="InterPro" id="IPR003186">
    <property type="entry name" value="PA28_C"/>
</dbReference>
<dbReference type="GO" id="GO:0061133">
    <property type="term" value="F:endopeptidase activator activity"/>
    <property type="evidence" value="ECO:0007669"/>
    <property type="project" value="TreeGrafter"/>
</dbReference>
<dbReference type="GO" id="GO:0061136">
    <property type="term" value="P:regulation of proteasomal protein catabolic process"/>
    <property type="evidence" value="ECO:0007669"/>
    <property type="project" value="TreeGrafter"/>
</dbReference>
<dbReference type="Proteomes" id="UP000694867">
    <property type="component" value="Unplaced"/>
</dbReference>
<gene>
    <name evidence="7" type="primary">LOC100899862</name>
</gene>
<evidence type="ECO:0000256" key="1">
    <source>
        <dbReference type="ARBA" id="ARBA00005883"/>
    </source>
</evidence>
<dbReference type="GO" id="GO:0005654">
    <property type="term" value="C:nucleoplasm"/>
    <property type="evidence" value="ECO:0007669"/>
    <property type="project" value="TreeGrafter"/>
</dbReference>
<dbReference type="InterPro" id="IPR009077">
    <property type="entry name" value="Proteasome_activ_PA28"/>
</dbReference>
<evidence type="ECO:0000256" key="2">
    <source>
        <dbReference type="ARBA" id="ARBA00022942"/>
    </source>
</evidence>
<reference evidence="7" key="1">
    <citation type="submission" date="2025-08" db="UniProtKB">
        <authorList>
            <consortium name="RefSeq"/>
        </authorList>
    </citation>
    <scope>IDENTIFICATION</scope>
</reference>